<evidence type="ECO:0000313" key="1">
    <source>
        <dbReference type="EMBL" id="KAK9906263.1"/>
    </source>
</evidence>
<dbReference type="EMBL" id="JBEDUW010000068">
    <property type="protein sequence ID" value="KAK9906263.1"/>
    <property type="molecule type" value="Genomic_DNA"/>
</dbReference>
<keyword evidence="2" id="KW-1185">Reference proteome</keyword>
<accession>A0AAW1VRF7</accession>
<evidence type="ECO:0000313" key="2">
    <source>
        <dbReference type="Proteomes" id="UP001457282"/>
    </source>
</evidence>
<reference evidence="1 2" key="1">
    <citation type="journal article" date="2023" name="G3 (Bethesda)">
        <title>A chromosome-length genome assembly and annotation of blackberry (Rubus argutus, cv. 'Hillquist').</title>
        <authorList>
            <person name="Bruna T."/>
            <person name="Aryal R."/>
            <person name="Dudchenko O."/>
            <person name="Sargent D.J."/>
            <person name="Mead D."/>
            <person name="Buti M."/>
            <person name="Cavallini A."/>
            <person name="Hytonen T."/>
            <person name="Andres J."/>
            <person name="Pham M."/>
            <person name="Weisz D."/>
            <person name="Mascagni F."/>
            <person name="Usai G."/>
            <person name="Natali L."/>
            <person name="Bassil N."/>
            <person name="Fernandez G.E."/>
            <person name="Lomsadze A."/>
            <person name="Armour M."/>
            <person name="Olukolu B."/>
            <person name="Poorten T."/>
            <person name="Britton C."/>
            <person name="Davik J."/>
            <person name="Ashrafi H."/>
            <person name="Aiden E.L."/>
            <person name="Borodovsky M."/>
            <person name="Worthington M."/>
        </authorList>
    </citation>
    <scope>NUCLEOTIDE SEQUENCE [LARGE SCALE GENOMIC DNA]</scope>
    <source>
        <strain evidence="1">PI 553951</strain>
    </source>
</reference>
<protein>
    <submittedName>
        <fullName evidence="1">Uncharacterized protein</fullName>
    </submittedName>
</protein>
<proteinExistence type="predicted"/>
<dbReference type="Proteomes" id="UP001457282">
    <property type="component" value="Unassembled WGS sequence"/>
</dbReference>
<gene>
    <name evidence="1" type="ORF">M0R45_002658</name>
</gene>
<comment type="caution">
    <text evidence="1">The sequence shown here is derived from an EMBL/GenBank/DDBJ whole genome shotgun (WGS) entry which is preliminary data.</text>
</comment>
<sequence>MPEVVISQVSITLETSKTLSRRFVHPSQKNSLQLERFDFGSMYRADMLVVDLWCDRSSRFFNGLALGSASEAVVQVALTLMTCGCFN</sequence>
<dbReference type="AlphaFoldDB" id="A0AAW1VRF7"/>
<organism evidence="1 2">
    <name type="scientific">Rubus argutus</name>
    <name type="common">Southern blackberry</name>
    <dbReference type="NCBI Taxonomy" id="59490"/>
    <lineage>
        <taxon>Eukaryota</taxon>
        <taxon>Viridiplantae</taxon>
        <taxon>Streptophyta</taxon>
        <taxon>Embryophyta</taxon>
        <taxon>Tracheophyta</taxon>
        <taxon>Spermatophyta</taxon>
        <taxon>Magnoliopsida</taxon>
        <taxon>eudicotyledons</taxon>
        <taxon>Gunneridae</taxon>
        <taxon>Pentapetalae</taxon>
        <taxon>rosids</taxon>
        <taxon>fabids</taxon>
        <taxon>Rosales</taxon>
        <taxon>Rosaceae</taxon>
        <taxon>Rosoideae</taxon>
        <taxon>Rosoideae incertae sedis</taxon>
        <taxon>Rubus</taxon>
    </lineage>
</organism>
<name>A0AAW1VRF7_RUBAR</name>